<gene>
    <name evidence="5" type="ORF">A1O9_10687</name>
</gene>
<evidence type="ECO:0008006" key="7">
    <source>
        <dbReference type="Google" id="ProtNLM"/>
    </source>
</evidence>
<dbReference type="InterPro" id="IPR050121">
    <property type="entry name" value="Cytochrome_P450_monoxygenase"/>
</dbReference>
<evidence type="ECO:0000256" key="3">
    <source>
        <dbReference type="ARBA" id="ARBA00022723"/>
    </source>
</evidence>
<dbReference type="EMBL" id="AMGV01000014">
    <property type="protein sequence ID" value="KEF53239.1"/>
    <property type="molecule type" value="Genomic_DNA"/>
</dbReference>
<sequence length="256" mass="28565">MADVIGEVTFSQRFGLMEIGEEIESLKIIKRAARSWGWVGQIPWVYRIHEILSRIVGNQLALNARSGYIRDFTMQQAQSRLARGSDHRDMLSKLMETSAKKPSEVDHTIVISMAASNVFAGSDTTAIALRSIFYHLLKNPRCMQRLLKEIDDVAGTVDVTRPVTFDQANSMPYLQAVMNEALRVHPVVGQSLPRVVPEGGLQVESHWLPKGVKPGRALLRHIADCGRRSSVLAHTSLVAQRIYTGKMLAYFALRDG</sequence>
<dbReference type="HOGENOM" id="CLU_1085989_0_0_1"/>
<keyword evidence="3" id="KW-0479">Metal-binding</keyword>
<evidence type="ECO:0000313" key="5">
    <source>
        <dbReference type="EMBL" id="KEF53239.1"/>
    </source>
</evidence>
<dbReference type="GO" id="GO:0004497">
    <property type="term" value="F:monooxygenase activity"/>
    <property type="evidence" value="ECO:0007669"/>
    <property type="project" value="InterPro"/>
</dbReference>
<evidence type="ECO:0000256" key="2">
    <source>
        <dbReference type="ARBA" id="ARBA00010617"/>
    </source>
</evidence>
<dbReference type="GeneID" id="25285591"/>
<dbReference type="SUPFAM" id="SSF48264">
    <property type="entry name" value="Cytochrome P450"/>
    <property type="match status" value="1"/>
</dbReference>
<dbReference type="Pfam" id="PF00067">
    <property type="entry name" value="p450"/>
    <property type="match status" value="1"/>
</dbReference>
<name>A0A072NZD4_9EURO</name>
<dbReference type="GO" id="GO:0016705">
    <property type="term" value="F:oxidoreductase activity, acting on paired donors, with incorporation or reduction of molecular oxygen"/>
    <property type="evidence" value="ECO:0007669"/>
    <property type="project" value="InterPro"/>
</dbReference>
<dbReference type="STRING" id="1182545.A0A072NZD4"/>
<comment type="similarity">
    <text evidence="2">Belongs to the cytochrome P450 family.</text>
</comment>
<dbReference type="PRINTS" id="PR00463">
    <property type="entry name" value="EP450I"/>
</dbReference>
<accession>A0A072NZD4</accession>
<comment type="cofactor">
    <cofactor evidence="1">
        <name>heme</name>
        <dbReference type="ChEBI" id="CHEBI:30413"/>
    </cofactor>
</comment>
<dbReference type="InterPro" id="IPR001128">
    <property type="entry name" value="Cyt_P450"/>
</dbReference>
<dbReference type="VEuPathDB" id="FungiDB:A1O9_10687"/>
<dbReference type="Proteomes" id="UP000027920">
    <property type="component" value="Unassembled WGS sequence"/>
</dbReference>
<organism evidence="5 6">
    <name type="scientific">Exophiala aquamarina CBS 119918</name>
    <dbReference type="NCBI Taxonomy" id="1182545"/>
    <lineage>
        <taxon>Eukaryota</taxon>
        <taxon>Fungi</taxon>
        <taxon>Dikarya</taxon>
        <taxon>Ascomycota</taxon>
        <taxon>Pezizomycotina</taxon>
        <taxon>Eurotiomycetes</taxon>
        <taxon>Chaetothyriomycetidae</taxon>
        <taxon>Chaetothyriales</taxon>
        <taxon>Herpotrichiellaceae</taxon>
        <taxon>Exophiala</taxon>
    </lineage>
</organism>
<dbReference type="GO" id="GO:0005506">
    <property type="term" value="F:iron ion binding"/>
    <property type="evidence" value="ECO:0007669"/>
    <property type="project" value="InterPro"/>
</dbReference>
<protein>
    <recommendedName>
        <fullName evidence="7">Cytochrome P450 oxidoreductase</fullName>
    </recommendedName>
</protein>
<dbReference type="RefSeq" id="XP_013255829.1">
    <property type="nucleotide sequence ID" value="XM_013400375.1"/>
</dbReference>
<dbReference type="AlphaFoldDB" id="A0A072NZD4"/>
<dbReference type="OrthoDB" id="3934656at2759"/>
<evidence type="ECO:0000256" key="1">
    <source>
        <dbReference type="ARBA" id="ARBA00001971"/>
    </source>
</evidence>
<keyword evidence="6" id="KW-1185">Reference proteome</keyword>
<keyword evidence="4" id="KW-0408">Iron</keyword>
<dbReference type="PANTHER" id="PTHR24305">
    <property type="entry name" value="CYTOCHROME P450"/>
    <property type="match status" value="1"/>
</dbReference>
<dbReference type="Gene3D" id="1.10.630.10">
    <property type="entry name" value="Cytochrome P450"/>
    <property type="match status" value="1"/>
</dbReference>
<reference evidence="5 6" key="1">
    <citation type="submission" date="2013-03" db="EMBL/GenBank/DDBJ databases">
        <title>The Genome Sequence of Exophiala aquamarina CBS 119918.</title>
        <authorList>
            <consortium name="The Broad Institute Genomics Platform"/>
            <person name="Cuomo C."/>
            <person name="de Hoog S."/>
            <person name="Gorbushina A."/>
            <person name="Walker B."/>
            <person name="Young S.K."/>
            <person name="Zeng Q."/>
            <person name="Gargeya S."/>
            <person name="Fitzgerald M."/>
            <person name="Haas B."/>
            <person name="Abouelleil A."/>
            <person name="Allen A.W."/>
            <person name="Alvarado L."/>
            <person name="Arachchi H.M."/>
            <person name="Berlin A.M."/>
            <person name="Chapman S.B."/>
            <person name="Gainer-Dewar J."/>
            <person name="Goldberg J."/>
            <person name="Griggs A."/>
            <person name="Gujja S."/>
            <person name="Hansen M."/>
            <person name="Howarth C."/>
            <person name="Imamovic A."/>
            <person name="Ireland A."/>
            <person name="Larimer J."/>
            <person name="McCowan C."/>
            <person name="Murphy C."/>
            <person name="Pearson M."/>
            <person name="Poon T.W."/>
            <person name="Priest M."/>
            <person name="Roberts A."/>
            <person name="Saif S."/>
            <person name="Shea T."/>
            <person name="Sisk P."/>
            <person name="Sykes S."/>
            <person name="Wortman J."/>
            <person name="Nusbaum C."/>
            <person name="Birren B."/>
        </authorList>
    </citation>
    <scope>NUCLEOTIDE SEQUENCE [LARGE SCALE GENOMIC DNA]</scope>
    <source>
        <strain evidence="5 6">CBS 119918</strain>
    </source>
</reference>
<comment type="caution">
    <text evidence="5">The sequence shown here is derived from an EMBL/GenBank/DDBJ whole genome shotgun (WGS) entry which is preliminary data.</text>
</comment>
<dbReference type="GO" id="GO:0020037">
    <property type="term" value="F:heme binding"/>
    <property type="evidence" value="ECO:0007669"/>
    <property type="project" value="InterPro"/>
</dbReference>
<evidence type="ECO:0000256" key="4">
    <source>
        <dbReference type="ARBA" id="ARBA00023004"/>
    </source>
</evidence>
<evidence type="ECO:0000313" key="6">
    <source>
        <dbReference type="Proteomes" id="UP000027920"/>
    </source>
</evidence>
<dbReference type="PANTHER" id="PTHR24305:SF232">
    <property type="entry name" value="P450, PUTATIVE (EUROFUNG)-RELATED"/>
    <property type="match status" value="1"/>
</dbReference>
<dbReference type="InterPro" id="IPR002401">
    <property type="entry name" value="Cyt_P450_E_grp-I"/>
</dbReference>
<dbReference type="InterPro" id="IPR036396">
    <property type="entry name" value="Cyt_P450_sf"/>
</dbReference>
<proteinExistence type="inferred from homology"/>